<keyword evidence="2" id="KW-0813">Transport</keyword>
<protein>
    <recommendedName>
        <fullName evidence="9">Choline transport protein</fullName>
    </recommendedName>
</protein>
<name>A0A9N9PNT1_9HELO</name>
<organism evidence="7 8">
    <name type="scientific">Hymenoscyphus fraxineus</name>
    <dbReference type="NCBI Taxonomy" id="746836"/>
    <lineage>
        <taxon>Eukaryota</taxon>
        <taxon>Fungi</taxon>
        <taxon>Dikarya</taxon>
        <taxon>Ascomycota</taxon>
        <taxon>Pezizomycotina</taxon>
        <taxon>Leotiomycetes</taxon>
        <taxon>Helotiales</taxon>
        <taxon>Helotiaceae</taxon>
        <taxon>Hymenoscyphus</taxon>
    </lineage>
</organism>
<dbReference type="OrthoDB" id="3257095at2759"/>
<dbReference type="Proteomes" id="UP000696280">
    <property type="component" value="Unassembled WGS sequence"/>
</dbReference>
<evidence type="ECO:0000256" key="5">
    <source>
        <dbReference type="ARBA" id="ARBA00023136"/>
    </source>
</evidence>
<dbReference type="Pfam" id="PF13520">
    <property type="entry name" value="AA_permease_2"/>
    <property type="match status" value="1"/>
</dbReference>
<dbReference type="PIRSF" id="PIRSF006060">
    <property type="entry name" value="AA_transporter"/>
    <property type="match status" value="1"/>
</dbReference>
<dbReference type="GO" id="GO:0016020">
    <property type="term" value="C:membrane"/>
    <property type="evidence" value="ECO:0007669"/>
    <property type="project" value="UniProtKB-SubCell"/>
</dbReference>
<proteinExistence type="predicted"/>
<keyword evidence="8" id="KW-1185">Reference proteome</keyword>
<feature type="transmembrane region" description="Helical" evidence="6">
    <location>
        <begin position="13"/>
        <end position="34"/>
    </location>
</feature>
<keyword evidence="3 6" id="KW-0812">Transmembrane</keyword>
<evidence type="ECO:0000256" key="4">
    <source>
        <dbReference type="ARBA" id="ARBA00022989"/>
    </source>
</evidence>
<reference evidence="7" key="1">
    <citation type="submission" date="2021-07" db="EMBL/GenBank/DDBJ databases">
        <authorList>
            <person name="Durling M."/>
        </authorList>
    </citation>
    <scope>NUCLEOTIDE SEQUENCE</scope>
</reference>
<dbReference type="Gene3D" id="1.20.1740.10">
    <property type="entry name" value="Amino acid/polyamine transporter I"/>
    <property type="match status" value="1"/>
</dbReference>
<evidence type="ECO:0000256" key="6">
    <source>
        <dbReference type="SAM" id="Phobius"/>
    </source>
</evidence>
<feature type="transmembrane region" description="Helical" evidence="6">
    <location>
        <begin position="46"/>
        <end position="64"/>
    </location>
</feature>
<comment type="subcellular location">
    <subcellularLocation>
        <location evidence="1">Membrane</location>
        <topology evidence="1">Multi-pass membrane protein</topology>
    </subcellularLocation>
</comment>
<feature type="transmembrane region" description="Helical" evidence="6">
    <location>
        <begin position="166"/>
        <end position="192"/>
    </location>
</feature>
<feature type="transmembrane region" description="Helical" evidence="6">
    <location>
        <begin position="123"/>
        <end position="146"/>
    </location>
</feature>
<evidence type="ECO:0000313" key="8">
    <source>
        <dbReference type="Proteomes" id="UP000696280"/>
    </source>
</evidence>
<dbReference type="InterPro" id="IPR002293">
    <property type="entry name" value="AA/rel_permease1"/>
</dbReference>
<feature type="transmembrane region" description="Helical" evidence="6">
    <location>
        <begin position="247"/>
        <end position="265"/>
    </location>
</feature>
<feature type="transmembrane region" description="Helical" evidence="6">
    <location>
        <begin position="341"/>
        <end position="361"/>
    </location>
</feature>
<keyword evidence="5 6" id="KW-0472">Membrane</keyword>
<sequence>MIILNHPEYSPKAWHATLLSWGVIAVCIFFNTVVSKWLPKIEGFILIFHILGFFAILITVVYMAPHGSARSVFLTSLNGGGWSSQGLSFCVGFIGNVATFVGADASVHMAEEIENAAVNVPRAIVTTMVLNGAMGFAMMVAILFCIGDAEEVLIFYNVTGSKAGTTFMACLVTSLSWAGTIGFTATASRMIWSFARDRGVPFHQSIIKVERRTQIPMVAVGVVTTIPALLALIYIGSRAVFNDVVSLSVSGFYASYFLPSALLLWRRTTGQVAEPGTLLTEGNAAVGPGGEKILHMPLIWGPWRVPGILGIVNNAFACVYMVYVIFWSFWPSATPVTPESMNYSVLVTGSVVIFSVVYYIFKGKYQYVGPLVDSEVIIEDLQRA</sequence>
<gene>
    <name evidence="7" type="ORF">HYFRA_00006808</name>
</gene>
<evidence type="ECO:0008006" key="9">
    <source>
        <dbReference type="Google" id="ProtNLM"/>
    </source>
</evidence>
<feature type="transmembrane region" description="Helical" evidence="6">
    <location>
        <begin position="305"/>
        <end position="329"/>
    </location>
</feature>
<feature type="transmembrane region" description="Helical" evidence="6">
    <location>
        <begin position="84"/>
        <end position="103"/>
    </location>
</feature>
<comment type="caution">
    <text evidence="7">The sequence shown here is derived from an EMBL/GenBank/DDBJ whole genome shotgun (WGS) entry which is preliminary data.</text>
</comment>
<evidence type="ECO:0000256" key="3">
    <source>
        <dbReference type="ARBA" id="ARBA00022692"/>
    </source>
</evidence>
<accession>A0A9N9PNT1</accession>
<dbReference type="AlphaFoldDB" id="A0A9N9PNT1"/>
<dbReference type="PANTHER" id="PTHR45649:SF1">
    <property type="entry name" value="TRANSPORTER, PUTATIVE (EUROFUNG)-RELATED"/>
    <property type="match status" value="1"/>
</dbReference>
<keyword evidence="4 6" id="KW-1133">Transmembrane helix</keyword>
<dbReference type="PANTHER" id="PTHR45649">
    <property type="entry name" value="AMINO-ACID PERMEASE BAT1"/>
    <property type="match status" value="1"/>
</dbReference>
<evidence type="ECO:0000256" key="1">
    <source>
        <dbReference type="ARBA" id="ARBA00004141"/>
    </source>
</evidence>
<evidence type="ECO:0000256" key="2">
    <source>
        <dbReference type="ARBA" id="ARBA00022448"/>
    </source>
</evidence>
<dbReference type="EMBL" id="CAJVRL010000037">
    <property type="protein sequence ID" value="CAG8950315.1"/>
    <property type="molecule type" value="Genomic_DNA"/>
</dbReference>
<evidence type="ECO:0000313" key="7">
    <source>
        <dbReference type="EMBL" id="CAG8950315.1"/>
    </source>
</evidence>
<feature type="transmembrane region" description="Helical" evidence="6">
    <location>
        <begin position="213"/>
        <end position="235"/>
    </location>
</feature>
<dbReference type="GO" id="GO:0022857">
    <property type="term" value="F:transmembrane transporter activity"/>
    <property type="evidence" value="ECO:0007669"/>
    <property type="project" value="InterPro"/>
</dbReference>